<dbReference type="EMBL" id="CP012600">
    <property type="protein sequence ID" value="ALC82482.1"/>
    <property type="molecule type" value="Genomic_DNA"/>
</dbReference>
<proteinExistence type="predicted"/>
<protein>
    <recommendedName>
        <fullName evidence="3">DUF3990 domain-containing protein</fullName>
    </recommendedName>
</protein>
<reference evidence="2" key="1">
    <citation type="submission" date="2015-08" db="EMBL/GenBank/DDBJ databases">
        <title>Genome sequencing project for genomic taxonomy and phylogenomics of Bacillus-like bacteria.</title>
        <authorList>
            <person name="Liu B."/>
            <person name="Wang J."/>
            <person name="Zhu Y."/>
            <person name="Liu G."/>
            <person name="Chen Q."/>
            <person name="Chen Z."/>
            <person name="Lan J."/>
            <person name="Che J."/>
            <person name="Ge C."/>
            <person name="Shi H."/>
            <person name="Pan Z."/>
            <person name="Liu X."/>
        </authorList>
    </citation>
    <scope>NUCLEOTIDE SEQUENCE [LARGE SCALE GENOMIC DNA]</scope>
    <source>
        <strain evidence="2">FJAT-4402</strain>
    </source>
</reference>
<dbReference type="Proteomes" id="UP000067625">
    <property type="component" value="Chromosome"/>
</dbReference>
<organism evidence="1 2">
    <name type="scientific">Bacillus gobiensis</name>
    <dbReference type="NCBI Taxonomy" id="1441095"/>
    <lineage>
        <taxon>Bacteria</taxon>
        <taxon>Bacillati</taxon>
        <taxon>Bacillota</taxon>
        <taxon>Bacilli</taxon>
        <taxon>Bacillales</taxon>
        <taxon>Bacillaceae</taxon>
        <taxon>Bacillus</taxon>
    </lineage>
</organism>
<evidence type="ECO:0000313" key="2">
    <source>
        <dbReference type="Proteomes" id="UP000067625"/>
    </source>
</evidence>
<dbReference type="RefSeq" id="WP_053604273.1">
    <property type="nucleotide sequence ID" value="NZ_CP012600.1"/>
</dbReference>
<dbReference type="PATRIC" id="fig|1441095.3.peg.2958"/>
<dbReference type="OrthoDB" id="2466493at2"/>
<gene>
    <name evidence="1" type="ORF">AM592_13480</name>
</gene>
<evidence type="ECO:0008006" key="3">
    <source>
        <dbReference type="Google" id="ProtNLM"/>
    </source>
</evidence>
<sequence>MKRTSYRGISLREAEHVIRHQKYVRSESRVFCNGITAKPVYGQGVYMVNDLELAAQYAFCHAEAELQPGVVLKQEVVFENPLILNRNYGEKQLKLDAWTWKTSSALFESMSQPSSERIGDCIKEYLLLKGYDGVISHLGDELIHYVSYFPEKQIGKISWHLSFSIQDLIV</sequence>
<dbReference type="AlphaFoldDB" id="A0A0M3RA32"/>
<keyword evidence="2" id="KW-1185">Reference proteome</keyword>
<name>A0A0M3RA32_9BACI</name>
<evidence type="ECO:0000313" key="1">
    <source>
        <dbReference type="EMBL" id="ALC82482.1"/>
    </source>
</evidence>
<reference evidence="1 2" key="2">
    <citation type="journal article" date="2016" name="Int. J. Syst. Evol. Microbiol.">
        <title>Bacillus gobiensis sp. nov., isolated from a soil sample.</title>
        <authorList>
            <person name="Liu B."/>
            <person name="Liu G.H."/>
            <person name="Cetin S."/>
            <person name="Schumann P."/>
            <person name="Pan Z.Z."/>
            <person name="Chen Q.Q."/>
        </authorList>
    </citation>
    <scope>NUCLEOTIDE SEQUENCE [LARGE SCALE GENOMIC DNA]</scope>
    <source>
        <strain evidence="1 2">FJAT-4402</strain>
    </source>
</reference>
<accession>A0A0M3RA32</accession>